<accession>D8LNF3</accession>
<keyword evidence="7" id="KW-1185">Reference proteome</keyword>
<dbReference type="EMBL" id="FN649747">
    <property type="protein sequence ID" value="CBN77310.1"/>
    <property type="molecule type" value="Genomic_DNA"/>
</dbReference>
<evidence type="ECO:0000256" key="3">
    <source>
        <dbReference type="ARBA" id="ARBA00022692"/>
    </source>
</evidence>
<evidence type="ECO:0000313" key="6">
    <source>
        <dbReference type="EMBL" id="CBN77310.1"/>
    </source>
</evidence>
<dbReference type="AlphaFoldDB" id="D8LNF3"/>
<keyword evidence="3" id="KW-0812">Transmembrane</keyword>
<dbReference type="Pfam" id="PF04117">
    <property type="entry name" value="Mpv17_PMP22"/>
    <property type="match status" value="1"/>
</dbReference>
<evidence type="ECO:0000313" key="7">
    <source>
        <dbReference type="Proteomes" id="UP000002630"/>
    </source>
</evidence>
<dbReference type="Proteomes" id="UP000002630">
    <property type="component" value="Linkage Group LG22"/>
</dbReference>
<protein>
    <submittedName>
        <fullName evidence="6">Uncharacterized protein</fullName>
    </submittedName>
</protein>
<name>D8LNF3_ECTSI</name>
<sequence length="137" mass="15074">MTLGLAFVKAVASSVFYSPFANGLFLAGARVLRYGFKTRFGWAEWRRQLTVCTIRDFEMWPPLHVLNFWLVPKHWRPLAGHLAGVVLLAVISCTGLTDAGLPLGQRAVPLMMRWARAVGGRLSGKGRRASGAPPAKQ</sequence>
<dbReference type="GO" id="GO:0016020">
    <property type="term" value="C:membrane"/>
    <property type="evidence" value="ECO:0007669"/>
    <property type="project" value="UniProtKB-SubCell"/>
</dbReference>
<proteinExistence type="inferred from homology"/>
<dbReference type="EMBL" id="FN648641">
    <property type="protein sequence ID" value="CBN77310.1"/>
    <property type="molecule type" value="Genomic_DNA"/>
</dbReference>
<dbReference type="OrthoDB" id="10597116at2759"/>
<comment type="similarity">
    <text evidence="2">Belongs to the peroxisomal membrane protein PXMP2/4 family.</text>
</comment>
<keyword evidence="4" id="KW-1133">Transmembrane helix</keyword>
<gene>
    <name evidence="6" type="ORF">Esi_0044_0107</name>
</gene>
<evidence type="ECO:0000256" key="5">
    <source>
        <dbReference type="ARBA" id="ARBA00023136"/>
    </source>
</evidence>
<evidence type="ECO:0000256" key="4">
    <source>
        <dbReference type="ARBA" id="ARBA00022989"/>
    </source>
</evidence>
<evidence type="ECO:0000256" key="1">
    <source>
        <dbReference type="ARBA" id="ARBA00004141"/>
    </source>
</evidence>
<dbReference type="InParanoid" id="D8LNF3"/>
<evidence type="ECO:0000256" key="2">
    <source>
        <dbReference type="ARBA" id="ARBA00006824"/>
    </source>
</evidence>
<reference evidence="6 7" key="1">
    <citation type="journal article" date="2010" name="Nature">
        <title>The Ectocarpus genome and the independent evolution of multicellularity in brown algae.</title>
        <authorList>
            <person name="Cock J.M."/>
            <person name="Sterck L."/>
            <person name="Rouze P."/>
            <person name="Scornet D."/>
            <person name="Allen A.E."/>
            <person name="Amoutzias G."/>
            <person name="Anthouard V."/>
            <person name="Artiguenave F."/>
            <person name="Aury J.M."/>
            <person name="Badger J.H."/>
            <person name="Beszteri B."/>
            <person name="Billiau K."/>
            <person name="Bonnet E."/>
            <person name="Bothwell J.H."/>
            <person name="Bowler C."/>
            <person name="Boyen C."/>
            <person name="Brownlee C."/>
            <person name="Carrano C.J."/>
            <person name="Charrier B."/>
            <person name="Cho G.Y."/>
            <person name="Coelho S.M."/>
            <person name="Collen J."/>
            <person name="Corre E."/>
            <person name="Da Silva C."/>
            <person name="Delage L."/>
            <person name="Delaroque N."/>
            <person name="Dittami S.M."/>
            <person name="Doulbeau S."/>
            <person name="Elias M."/>
            <person name="Farnham G."/>
            <person name="Gachon C.M."/>
            <person name="Gschloessl B."/>
            <person name="Heesch S."/>
            <person name="Jabbari K."/>
            <person name="Jubin C."/>
            <person name="Kawai H."/>
            <person name="Kimura K."/>
            <person name="Kloareg B."/>
            <person name="Kupper F.C."/>
            <person name="Lang D."/>
            <person name="Le Bail A."/>
            <person name="Leblanc C."/>
            <person name="Lerouge P."/>
            <person name="Lohr M."/>
            <person name="Lopez P.J."/>
            <person name="Martens C."/>
            <person name="Maumus F."/>
            <person name="Michel G."/>
            <person name="Miranda-Saavedra D."/>
            <person name="Morales J."/>
            <person name="Moreau H."/>
            <person name="Motomura T."/>
            <person name="Nagasato C."/>
            <person name="Napoli C.A."/>
            <person name="Nelson D.R."/>
            <person name="Nyvall-Collen P."/>
            <person name="Peters A.F."/>
            <person name="Pommier C."/>
            <person name="Potin P."/>
            <person name="Poulain J."/>
            <person name="Quesneville H."/>
            <person name="Read B."/>
            <person name="Rensing S.A."/>
            <person name="Ritter A."/>
            <person name="Rousvoal S."/>
            <person name="Samanta M."/>
            <person name="Samson G."/>
            <person name="Schroeder D.C."/>
            <person name="Segurens B."/>
            <person name="Strittmatter M."/>
            <person name="Tonon T."/>
            <person name="Tregear J.W."/>
            <person name="Valentin K."/>
            <person name="von Dassow P."/>
            <person name="Yamagishi T."/>
            <person name="Van de Peer Y."/>
            <person name="Wincker P."/>
        </authorList>
    </citation>
    <scope>NUCLEOTIDE SEQUENCE [LARGE SCALE GENOMIC DNA]</scope>
    <source>
        <strain evidence="7">Ec32 / CCAP1310/4</strain>
    </source>
</reference>
<organism evidence="6 7">
    <name type="scientific">Ectocarpus siliculosus</name>
    <name type="common">Brown alga</name>
    <name type="synonym">Conferva siliculosa</name>
    <dbReference type="NCBI Taxonomy" id="2880"/>
    <lineage>
        <taxon>Eukaryota</taxon>
        <taxon>Sar</taxon>
        <taxon>Stramenopiles</taxon>
        <taxon>Ochrophyta</taxon>
        <taxon>PX clade</taxon>
        <taxon>Phaeophyceae</taxon>
        <taxon>Ectocarpales</taxon>
        <taxon>Ectocarpaceae</taxon>
        <taxon>Ectocarpus</taxon>
    </lineage>
</organism>
<comment type="subcellular location">
    <subcellularLocation>
        <location evidence="1">Membrane</location>
        <topology evidence="1">Multi-pass membrane protein</topology>
    </subcellularLocation>
</comment>
<dbReference type="InterPro" id="IPR007248">
    <property type="entry name" value="Mpv17_PMP22"/>
</dbReference>
<keyword evidence="5" id="KW-0472">Membrane</keyword>